<name>A0A2P2C6A4_9ZZZZ</name>
<protein>
    <submittedName>
        <fullName evidence="1">Uncharacterized protein</fullName>
    </submittedName>
</protein>
<dbReference type="EMBL" id="CZKB01000005">
    <property type="protein sequence ID" value="CUR57537.1"/>
    <property type="molecule type" value="Genomic_DNA"/>
</dbReference>
<proteinExistence type="predicted"/>
<dbReference type="PROSITE" id="PS51318">
    <property type="entry name" value="TAT"/>
    <property type="match status" value="1"/>
</dbReference>
<sequence length="231" mass="24476">MAELTPSRRTLVRGAAWSVPVVAVAATAPAYAASNCAGQPAHTMNLAKKTGSDGTTLSVTSVATGVTVGPHNLSTSDPAFPLSGWLELENVPRATAATNPTRYQDVTFTFGQSVSLLEFTLSDLDSTQTWTQSYWDRVAIINSASGFQATPVVPGNTAVTGAGTLNDPLRQTTFTSSTPALNNDTSRQMKVAFTGTTQSITIRFWSSRDTFQSGTHAVWIGNMTYKTNCSV</sequence>
<evidence type="ECO:0000313" key="1">
    <source>
        <dbReference type="EMBL" id="CUR57537.1"/>
    </source>
</evidence>
<reference evidence="1" key="1">
    <citation type="submission" date="2015-08" db="EMBL/GenBank/DDBJ databases">
        <authorList>
            <person name="Babu N.S."/>
            <person name="Beckwith C.J."/>
            <person name="Beseler K.G."/>
            <person name="Brison A."/>
            <person name="Carone J.V."/>
            <person name="Caskin T.P."/>
            <person name="Diamond M."/>
            <person name="Durham M.E."/>
            <person name="Foxe J.M."/>
            <person name="Go M."/>
            <person name="Henderson B.A."/>
            <person name="Jones I.B."/>
            <person name="McGettigan J.A."/>
            <person name="Micheletti S.J."/>
            <person name="Nasrallah M.E."/>
            <person name="Ortiz D."/>
            <person name="Piller C.R."/>
            <person name="Privatt S.R."/>
            <person name="Schneider S.L."/>
            <person name="Sharp S."/>
            <person name="Smith T.C."/>
            <person name="Stanton J.D."/>
            <person name="Ullery H.E."/>
            <person name="Wilson R.J."/>
            <person name="Serrano M.G."/>
            <person name="Buck G."/>
            <person name="Lee V."/>
            <person name="Wang Y."/>
            <person name="Carvalho R."/>
            <person name="Voegtly L."/>
            <person name="Shi R."/>
            <person name="Duckworth R."/>
            <person name="Johnson A."/>
            <person name="Loviza R."/>
            <person name="Walstead R."/>
            <person name="Shah Z."/>
            <person name="Kiflezghi M."/>
            <person name="Wade K."/>
            <person name="Ball S.L."/>
            <person name="Bradley K.W."/>
            <person name="Asai D.J."/>
            <person name="Bowman C.A."/>
            <person name="Russell D.A."/>
            <person name="Pope W.H."/>
            <person name="Jacobs-Sera D."/>
            <person name="Hendrix R.W."/>
            <person name="Hatfull G.F."/>
        </authorList>
    </citation>
    <scope>NUCLEOTIDE SEQUENCE</scope>
</reference>
<accession>A0A2P2C6A4</accession>
<organism evidence="1">
    <name type="scientific">metagenome</name>
    <dbReference type="NCBI Taxonomy" id="256318"/>
    <lineage>
        <taxon>unclassified sequences</taxon>
        <taxon>metagenomes</taxon>
    </lineage>
</organism>
<dbReference type="AlphaFoldDB" id="A0A2P2C6A4"/>
<dbReference type="InterPro" id="IPR006311">
    <property type="entry name" value="TAT_signal"/>
</dbReference>
<gene>
    <name evidence="1" type="ORF">NOCA1130081</name>
</gene>